<dbReference type="EC" id="2.1.1.320" evidence="7"/>
<protein>
    <recommendedName>
        <fullName evidence="7">Protein arginine methyltransferase NDUFAF7</fullName>
        <ecNumber evidence="7">2.1.1.320</ecNumber>
    </recommendedName>
</protein>
<gene>
    <name evidence="9" type="ORF">M407DRAFT_221691</name>
</gene>
<keyword evidence="4 7" id="KW-0808">Transferase</keyword>
<dbReference type="HOGENOM" id="CLU_028484_1_0_1"/>
<dbReference type="Pfam" id="PF02636">
    <property type="entry name" value="Methyltransf_28"/>
    <property type="match status" value="1"/>
</dbReference>
<evidence type="ECO:0000256" key="4">
    <source>
        <dbReference type="ARBA" id="ARBA00022679"/>
    </source>
</evidence>
<evidence type="ECO:0000313" key="10">
    <source>
        <dbReference type="Proteomes" id="UP000054248"/>
    </source>
</evidence>
<reference evidence="9 10" key="1">
    <citation type="submission" date="2014-04" db="EMBL/GenBank/DDBJ databases">
        <authorList>
            <consortium name="DOE Joint Genome Institute"/>
            <person name="Kuo A."/>
            <person name="Girlanda M."/>
            <person name="Perotto S."/>
            <person name="Kohler A."/>
            <person name="Nagy L.G."/>
            <person name="Floudas D."/>
            <person name="Copeland A."/>
            <person name="Barry K.W."/>
            <person name="Cichocki N."/>
            <person name="Veneault-Fourrey C."/>
            <person name="LaButti K."/>
            <person name="Lindquist E.A."/>
            <person name="Lipzen A."/>
            <person name="Lundell T."/>
            <person name="Morin E."/>
            <person name="Murat C."/>
            <person name="Sun H."/>
            <person name="Tunlid A."/>
            <person name="Henrissat B."/>
            <person name="Grigoriev I.V."/>
            <person name="Hibbett D.S."/>
            <person name="Martin F."/>
            <person name="Nordberg H.P."/>
            <person name="Cantor M.N."/>
            <person name="Hua S.X."/>
        </authorList>
    </citation>
    <scope>NUCLEOTIDE SEQUENCE [LARGE SCALE GENOMIC DNA]</scope>
    <source>
        <strain evidence="9 10">MUT 4182</strain>
    </source>
</reference>
<dbReference type="AlphaFoldDB" id="A0A0C3PXY1"/>
<dbReference type="EMBL" id="KN823192">
    <property type="protein sequence ID" value="KIO20020.1"/>
    <property type="molecule type" value="Genomic_DNA"/>
</dbReference>
<dbReference type="GO" id="GO:0005739">
    <property type="term" value="C:mitochondrion"/>
    <property type="evidence" value="ECO:0007669"/>
    <property type="project" value="UniProtKB-SubCell"/>
</dbReference>
<evidence type="ECO:0000256" key="2">
    <source>
        <dbReference type="ARBA" id="ARBA00005891"/>
    </source>
</evidence>
<dbReference type="InterPro" id="IPR038375">
    <property type="entry name" value="NDUFAF7_sf"/>
</dbReference>
<proteinExistence type="inferred from homology"/>
<dbReference type="InterPro" id="IPR029063">
    <property type="entry name" value="SAM-dependent_MTases_sf"/>
</dbReference>
<evidence type="ECO:0000256" key="5">
    <source>
        <dbReference type="ARBA" id="ARBA00023128"/>
    </source>
</evidence>
<comment type="subcellular location">
    <subcellularLocation>
        <location evidence="1 7">Mitochondrion</location>
    </subcellularLocation>
</comment>
<dbReference type="PANTHER" id="PTHR12049">
    <property type="entry name" value="PROTEIN ARGININE METHYLTRANSFERASE NDUFAF7, MITOCHONDRIAL"/>
    <property type="match status" value="1"/>
</dbReference>
<keyword evidence="5 7" id="KW-0496">Mitochondrion</keyword>
<dbReference type="Gene3D" id="3.40.50.12710">
    <property type="match status" value="1"/>
</dbReference>
<accession>A0A0C3PXY1</accession>
<dbReference type="STRING" id="1051891.A0A0C3PXY1"/>
<dbReference type="OrthoDB" id="17415at2759"/>
<comment type="catalytic activity">
    <reaction evidence="6 7">
        <text>L-arginyl-[protein] + 2 S-adenosyl-L-methionine = N(omega),N(omega)'-dimethyl-L-arginyl-[protein] + 2 S-adenosyl-L-homocysteine + 2 H(+)</text>
        <dbReference type="Rhea" id="RHEA:48108"/>
        <dbReference type="Rhea" id="RHEA-COMP:10532"/>
        <dbReference type="Rhea" id="RHEA-COMP:11992"/>
        <dbReference type="ChEBI" id="CHEBI:15378"/>
        <dbReference type="ChEBI" id="CHEBI:29965"/>
        <dbReference type="ChEBI" id="CHEBI:57856"/>
        <dbReference type="ChEBI" id="CHEBI:59789"/>
        <dbReference type="ChEBI" id="CHEBI:88221"/>
        <dbReference type="EC" id="2.1.1.320"/>
    </reaction>
</comment>
<evidence type="ECO:0000256" key="3">
    <source>
        <dbReference type="ARBA" id="ARBA00022603"/>
    </source>
</evidence>
<dbReference type="PANTHER" id="PTHR12049:SF5">
    <property type="entry name" value="PROTEIN ARGININE METHYLTRANSFERASE NDUFAF7 HOMOLOG, MITOCHONDRIAL"/>
    <property type="match status" value="1"/>
</dbReference>
<dbReference type="Proteomes" id="UP000054248">
    <property type="component" value="Unassembled WGS sequence"/>
</dbReference>
<dbReference type="SUPFAM" id="SSF53335">
    <property type="entry name" value="S-adenosyl-L-methionine-dependent methyltransferases"/>
    <property type="match status" value="1"/>
</dbReference>
<evidence type="ECO:0000256" key="1">
    <source>
        <dbReference type="ARBA" id="ARBA00004173"/>
    </source>
</evidence>
<dbReference type="GO" id="GO:0032259">
    <property type="term" value="P:methylation"/>
    <property type="evidence" value="ECO:0007669"/>
    <property type="project" value="UniProtKB-KW"/>
</dbReference>
<evidence type="ECO:0000256" key="7">
    <source>
        <dbReference type="RuleBase" id="RU364114"/>
    </source>
</evidence>
<dbReference type="GO" id="GO:0035243">
    <property type="term" value="F:protein-arginine omega-N symmetric methyltransferase activity"/>
    <property type="evidence" value="ECO:0007669"/>
    <property type="project" value="UniProtKB-EC"/>
</dbReference>
<comment type="function">
    <text evidence="7">Arginine methyltransferase involved in the assembly or stability of mitochondrial NADH:ubiquinone oxidoreductase complex (complex I).</text>
</comment>
<keyword evidence="3 7" id="KW-0489">Methyltransferase</keyword>
<evidence type="ECO:0000256" key="8">
    <source>
        <dbReference type="SAM" id="MobiDB-lite"/>
    </source>
</evidence>
<name>A0A0C3PXY1_9AGAM</name>
<feature type="region of interest" description="Disordered" evidence="8">
    <location>
        <begin position="428"/>
        <end position="455"/>
    </location>
</feature>
<sequence>MAEGVVAVRLRISRVKSGRPKDRFNYNRSSLLSFDDDPQQHASYKRVTARELAAYRTPPRKVKMLARDFIHDSLYNPNYGYFPKNATIFSSDTPFDFTQLHDLAHFQDQVARRYAEYGIAPAPGEGPGRQVWHTPTELFKPWYGQAIAQSLVSEYMVRHFPYEDFIVYEMGAGNGTLAQNILDYLRDNYPEVYERTRYRIIEISKPLAEAQRQRLLPHHPCVEIFNKNVFEWDTYVPAPCFFLALEVIDNFPHDVIRYDLNDLKPYQGIISIDDQGDFTELYEPVQDPLIRQFLQFRSEINHESPALTSPWLKYPSLRSMYRSVPFAPNVTSKPEFIPTRILTFLKMLRQNFPLHRLLLSDFSSLPDTMPGYNAPVVQTRFRDTMVPVETFMVQPGYFDIFFPTSFELLRDMYELVMSKPLSTLRFPDKSGRINSPPSEADSLRPSPTAPTVGERLGANFFTPKGRRPRAGQPSGMGLAVGEAKAAICTHQEFMQQYANLDGTRLRNGDNPLLDYYRNVKFLY</sequence>
<keyword evidence="10" id="KW-1185">Reference proteome</keyword>
<comment type="similarity">
    <text evidence="2 7">Belongs to the NDUFAF7 family.</text>
</comment>
<evidence type="ECO:0000256" key="6">
    <source>
        <dbReference type="ARBA" id="ARBA00048612"/>
    </source>
</evidence>
<organism evidence="9 10">
    <name type="scientific">Tulasnella calospora MUT 4182</name>
    <dbReference type="NCBI Taxonomy" id="1051891"/>
    <lineage>
        <taxon>Eukaryota</taxon>
        <taxon>Fungi</taxon>
        <taxon>Dikarya</taxon>
        <taxon>Basidiomycota</taxon>
        <taxon>Agaricomycotina</taxon>
        <taxon>Agaricomycetes</taxon>
        <taxon>Cantharellales</taxon>
        <taxon>Tulasnellaceae</taxon>
        <taxon>Tulasnella</taxon>
    </lineage>
</organism>
<dbReference type="InterPro" id="IPR003788">
    <property type="entry name" value="NDUFAF7"/>
</dbReference>
<evidence type="ECO:0000313" key="9">
    <source>
        <dbReference type="EMBL" id="KIO20020.1"/>
    </source>
</evidence>
<reference evidence="10" key="2">
    <citation type="submission" date="2015-01" db="EMBL/GenBank/DDBJ databases">
        <title>Evolutionary Origins and Diversification of the Mycorrhizal Mutualists.</title>
        <authorList>
            <consortium name="DOE Joint Genome Institute"/>
            <consortium name="Mycorrhizal Genomics Consortium"/>
            <person name="Kohler A."/>
            <person name="Kuo A."/>
            <person name="Nagy L.G."/>
            <person name="Floudas D."/>
            <person name="Copeland A."/>
            <person name="Barry K.W."/>
            <person name="Cichocki N."/>
            <person name="Veneault-Fourrey C."/>
            <person name="LaButti K."/>
            <person name="Lindquist E.A."/>
            <person name="Lipzen A."/>
            <person name="Lundell T."/>
            <person name="Morin E."/>
            <person name="Murat C."/>
            <person name="Riley R."/>
            <person name="Ohm R."/>
            <person name="Sun H."/>
            <person name="Tunlid A."/>
            <person name="Henrissat B."/>
            <person name="Grigoriev I.V."/>
            <person name="Hibbett D.S."/>
            <person name="Martin F."/>
        </authorList>
    </citation>
    <scope>NUCLEOTIDE SEQUENCE [LARGE SCALE GENOMIC DNA]</scope>
    <source>
        <strain evidence="10">MUT 4182</strain>
    </source>
</reference>